<keyword evidence="1" id="KW-1133">Transmembrane helix</keyword>
<feature type="transmembrane region" description="Helical" evidence="1">
    <location>
        <begin position="12"/>
        <end position="33"/>
    </location>
</feature>
<evidence type="ECO:0000313" key="2">
    <source>
        <dbReference type="EMBL" id="HIW95752.1"/>
    </source>
</evidence>
<keyword evidence="1" id="KW-0472">Membrane</keyword>
<dbReference type="AlphaFoldDB" id="A0A9D1RZZ8"/>
<gene>
    <name evidence="2" type="ORF">H9867_04630</name>
</gene>
<organism evidence="2 3">
    <name type="scientific">Candidatus Corynebacterium gallistercoris</name>
    <dbReference type="NCBI Taxonomy" id="2838530"/>
    <lineage>
        <taxon>Bacteria</taxon>
        <taxon>Bacillati</taxon>
        <taxon>Actinomycetota</taxon>
        <taxon>Actinomycetes</taxon>
        <taxon>Mycobacteriales</taxon>
        <taxon>Corynebacteriaceae</taxon>
        <taxon>Corynebacterium</taxon>
    </lineage>
</organism>
<reference evidence="2" key="1">
    <citation type="journal article" date="2021" name="PeerJ">
        <title>Extensive microbial diversity within the chicken gut microbiome revealed by metagenomics and culture.</title>
        <authorList>
            <person name="Gilroy R."/>
            <person name="Ravi A."/>
            <person name="Getino M."/>
            <person name="Pursley I."/>
            <person name="Horton D.L."/>
            <person name="Alikhan N.F."/>
            <person name="Baker D."/>
            <person name="Gharbi K."/>
            <person name="Hall N."/>
            <person name="Watson M."/>
            <person name="Adriaenssens E.M."/>
            <person name="Foster-Nyarko E."/>
            <person name="Jarju S."/>
            <person name="Secka A."/>
            <person name="Antonio M."/>
            <person name="Oren A."/>
            <person name="Chaudhuri R.R."/>
            <person name="La Ragione R."/>
            <person name="Hildebrand F."/>
            <person name="Pallen M.J."/>
        </authorList>
    </citation>
    <scope>NUCLEOTIDE SEQUENCE</scope>
    <source>
        <strain evidence="2">4376</strain>
    </source>
</reference>
<accession>A0A9D1RZZ8</accession>
<sequence length="183" mass="19507">MSLTGRRARRALVTAAVISTPPAVGFMLMYAPFEGIPVAFTLALRFLAATSIALVFGSFVSLDELMRTLQTRAPAKLVYIVGSTARLYPMATERLATIRQIRRTRGLPVRGFKANCALVLPLVVGLVDDAAQRSRPLQRTGIGIPGPRTVLNPVSDTRADHAIRIAALLATTAGTVWAIGALG</sequence>
<feature type="transmembrane region" description="Helical" evidence="1">
    <location>
        <begin position="39"/>
        <end position="62"/>
    </location>
</feature>
<evidence type="ECO:0000313" key="3">
    <source>
        <dbReference type="Proteomes" id="UP000824189"/>
    </source>
</evidence>
<dbReference type="EMBL" id="DXFZ01000057">
    <property type="protein sequence ID" value="HIW95752.1"/>
    <property type="molecule type" value="Genomic_DNA"/>
</dbReference>
<evidence type="ECO:0000256" key="1">
    <source>
        <dbReference type="SAM" id="Phobius"/>
    </source>
</evidence>
<keyword evidence="1 2" id="KW-0812">Transmembrane</keyword>
<protein>
    <submittedName>
        <fullName evidence="2">Energy-coupling factor transporter transmembrane protein EcfT</fullName>
    </submittedName>
</protein>
<name>A0A9D1RZZ8_9CORY</name>
<comment type="caution">
    <text evidence="2">The sequence shown here is derived from an EMBL/GenBank/DDBJ whole genome shotgun (WGS) entry which is preliminary data.</text>
</comment>
<reference evidence="2" key="2">
    <citation type="submission" date="2021-04" db="EMBL/GenBank/DDBJ databases">
        <authorList>
            <person name="Gilroy R."/>
        </authorList>
    </citation>
    <scope>NUCLEOTIDE SEQUENCE</scope>
    <source>
        <strain evidence="2">4376</strain>
    </source>
</reference>
<dbReference type="Proteomes" id="UP000824189">
    <property type="component" value="Unassembled WGS sequence"/>
</dbReference>
<proteinExistence type="predicted"/>